<dbReference type="AlphaFoldDB" id="A0A2N0Z659"/>
<sequence length="81" mass="9238">MNKNRYLLCLLLCGVLLYYGVPRLAPYQDGMAGIFSIAWLAFALMVIAGNLTAILYAPKKKKYTSKKIAFSPKKKKIRYFQ</sequence>
<dbReference type="OrthoDB" id="2969610at2"/>
<name>A0A2N0Z659_9BACI</name>
<dbReference type="EMBL" id="PISE01000008">
    <property type="protein sequence ID" value="PKG24989.1"/>
    <property type="molecule type" value="Genomic_DNA"/>
</dbReference>
<keyword evidence="1" id="KW-1133">Transmembrane helix</keyword>
<dbReference type="Proteomes" id="UP000233375">
    <property type="component" value="Unassembled WGS sequence"/>
</dbReference>
<keyword evidence="3" id="KW-1185">Reference proteome</keyword>
<protein>
    <submittedName>
        <fullName evidence="2">Uncharacterized protein</fullName>
    </submittedName>
</protein>
<dbReference type="RefSeq" id="WP_101175703.1">
    <property type="nucleotide sequence ID" value="NZ_PISE01000008.1"/>
</dbReference>
<organism evidence="2 3">
    <name type="scientific">Niallia nealsonii</name>
    <dbReference type="NCBI Taxonomy" id="115979"/>
    <lineage>
        <taxon>Bacteria</taxon>
        <taxon>Bacillati</taxon>
        <taxon>Bacillota</taxon>
        <taxon>Bacilli</taxon>
        <taxon>Bacillales</taxon>
        <taxon>Bacillaceae</taxon>
        <taxon>Niallia</taxon>
    </lineage>
</organism>
<keyword evidence="1" id="KW-0812">Transmembrane</keyword>
<reference evidence="2 3" key="1">
    <citation type="journal article" date="2003" name="Int. J. Syst. Evol. Microbiol.">
        <title>Bacillus nealsonii sp. nov., isolated from a spacecraft-assembly facility, whose spores are gamma-radiation resistant.</title>
        <authorList>
            <person name="Venkateswaran K."/>
            <person name="Kempf M."/>
            <person name="Chen F."/>
            <person name="Satomi M."/>
            <person name="Nicholson W."/>
            <person name="Kern R."/>
        </authorList>
    </citation>
    <scope>NUCLEOTIDE SEQUENCE [LARGE SCALE GENOMIC DNA]</scope>
    <source>
        <strain evidence="2 3">FO-92</strain>
    </source>
</reference>
<evidence type="ECO:0000313" key="2">
    <source>
        <dbReference type="EMBL" id="PKG24989.1"/>
    </source>
</evidence>
<evidence type="ECO:0000313" key="3">
    <source>
        <dbReference type="Proteomes" id="UP000233375"/>
    </source>
</evidence>
<accession>A0A2N0Z659</accession>
<proteinExistence type="predicted"/>
<gene>
    <name evidence="2" type="ORF">CWS01_03710</name>
</gene>
<evidence type="ECO:0000256" key="1">
    <source>
        <dbReference type="SAM" id="Phobius"/>
    </source>
</evidence>
<keyword evidence="1" id="KW-0472">Membrane</keyword>
<comment type="caution">
    <text evidence="2">The sequence shown here is derived from an EMBL/GenBank/DDBJ whole genome shotgun (WGS) entry which is preliminary data.</text>
</comment>
<feature type="transmembrane region" description="Helical" evidence="1">
    <location>
        <begin position="32"/>
        <end position="57"/>
    </location>
</feature>